<feature type="region of interest" description="Disordered" evidence="1">
    <location>
        <begin position="1"/>
        <end position="31"/>
    </location>
</feature>
<feature type="compositionally biased region" description="Polar residues" evidence="1">
    <location>
        <begin position="1"/>
        <end position="26"/>
    </location>
</feature>
<reference evidence="2 3" key="1">
    <citation type="journal article" date="2018" name="Nat. Ecol. Evol.">
        <title>Shark genomes provide insights into elasmobranch evolution and the origin of vertebrates.</title>
        <authorList>
            <person name="Hara Y"/>
            <person name="Yamaguchi K"/>
            <person name="Onimaru K"/>
            <person name="Kadota M"/>
            <person name="Koyanagi M"/>
            <person name="Keeley SD"/>
            <person name="Tatsumi K"/>
            <person name="Tanaka K"/>
            <person name="Motone F"/>
            <person name="Kageyama Y"/>
            <person name="Nozu R"/>
            <person name="Adachi N"/>
            <person name="Nishimura O"/>
            <person name="Nakagawa R"/>
            <person name="Tanegashima C"/>
            <person name="Kiyatake I"/>
            <person name="Matsumoto R"/>
            <person name="Murakumo K"/>
            <person name="Nishida K"/>
            <person name="Terakita A"/>
            <person name="Kuratani S"/>
            <person name="Sato K"/>
            <person name="Hyodo S Kuraku.S."/>
        </authorList>
    </citation>
    <scope>NUCLEOTIDE SEQUENCE [LARGE SCALE GENOMIC DNA]</scope>
</reference>
<evidence type="ECO:0000256" key="1">
    <source>
        <dbReference type="SAM" id="MobiDB-lite"/>
    </source>
</evidence>
<feature type="region of interest" description="Disordered" evidence="1">
    <location>
        <begin position="51"/>
        <end position="111"/>
    </location>
</feature>
<name>A0A401TH35_CHIPU</name>
<evidence type="ECO:0000313" key="2">
    <source>
        <dbReference type="EMBL" id="GCC41955.1"/>
    </source>
</evidence>
<comment type="caution">
    <text evidence="2">The sequence shown here is derived from an EMBL/GenBank/DDBJ whole genome shotgun (WGS) entry which is preliminary data.</text>
</comment>
<feature type="non-terminal residue" evidence="2">
    <location>
        <position position="1"/>
    </location>
</feature>
<protein>
    <submittedName>
        <fullName evidence="2">Uncharacterized protein</fullName>
    </submittedName>
</protein>
<proteinExistence type="predicted"/>
<dbReference type="AlphaFoldDB" id="A0A401TH35"/>
<keyword evidence="3" id="KW-1185">Reference proteome</keyword>
<sequence>GASCQSLPAVSIATDKQSPGSCQSPGRCQGDRRAGARARFYCSRGSHRRRARALQQPLSGARSAGAAEIERSRCRGRVRVRGGCGSEDPGRTALPSPGTRGTGTGRWWCRR</sequence>
<organism evidence="2 3">
    <name type="scientific">Chiloscyllium punctatum</name>
    <name type="common">Brownbanded bambooshark</name>
    <name type="synonym">Hemiscyllium punctatum</name>
    <dbReference type="NCBI Taxonomy" id="137246"/>
    <lineage>
        <taxon>Eukaryota</taxon>
        <taxon>Metazoa</taxon>
        <taxon>Chordata</taxon>
        <taxon>Craniata</taxon>
        <taxon>Vertebrata</taxon>
        <taxon>Chondrichthyes</taxon>
        <taxon>Elasmobranchii</taxon>
        <taxon>Galeomorphii</taxon>
        <taxon>Galeoidea</taxon>
        <taxon>Orectolobiformes</taxon>
        <taxon>Hemiscylliidae</taxon>
        <taxon>Chiloscyllium</taxon>
    </lineage>
</organism>
<evidence type="ECO:0000313" key="3">
    <source>
        <dbReference type="Proteomes" id="UP000287033"/>
    </source>
</evidence>
<dbReference type="Proteomes" id="UP000287033">
    <property type="component" value="Unassembled WGS sequence"/>
</dbReference>
<accession>A0A401TH35</accession>
<gene>
    <name evidence="2" type="ORF">chiPu_0025625</name>
</gene>
<dbReference type="EMBL" id="BEZZ01062309">
    <property type="protein sequence ID" value="GCC41955.1"/>
    <property type="molecule type" value="Genomic_DNA"/>
</dbReference>